<keyword evidence="6 8" id="KW-0802">TPR repeat</keyword>
<dbReference type="GO" id="GO:0005778">
    <property type="term" value="C:peroxisomal membrane"/>
    <property type="evidence" value="ECO:0007669"/>
    <property type="project" value="TreeGrafter"/>
</dbReference>
<accession>A0A9Q5I166</accession>
<dbReference type="Gene3D" id="1.25.40.10">
    <property type="entry name" value="Tetratricopeptide repeat domain"/>
    <property type="match status" value="1"/>
</dbReference>
<dbReference type="AlphaFoldDB" id="A0A9Q5I166"/>
<evidence type="ECO:0000256" key="1">
    <source>
        <dbReference type="ARBA" id="ARBA00004275"/>
    </source>
</evidence>
<feature type="repeat" description="TPR" evidence="8">
    <location>
        <begin position="607"/>
        <end position="640"/>
    </location>
</feature>
<keyword evidence="10" id="KW-1185">Reference proteome</keyword>
<comment type="similarity">
    <text evidence="3">Belongs to the peroxisomal targeting signal receptor family.</text>
</comment>
<dbReference type="InterPro" id="IPR019734">
    <property type="entry name" value="TPR_rpt"/>
</dbReference>
<comment type="caution">
    <text evidence="9">The sequence shown here is derived from an EMBL/GenBank/DDBJ whole genome shotgun (WGS) entry which is preliminary data.</text>
</comment>
<sequence>MALPLLINSADCGPVNPLQGLTKRFDHDRGIQQDQFVTGRAGSSREVFRTAQNVNPILGQEAARFFSGEGLHRGLASPAPNAFDVSPLYRSLPAAHSHPTQGTSVPFQLRAPQSLQQANRTAWASDFLQQTRAKSTDVVISRKTTPTSQVEAANRQTVMSPGPSNLGVQWTPPRNMMSRPQFIPQPLNAQSQLIASSSAAQLEEHFQFLEELNSVQSDTSIFIEHSKQDPAHVKRETDDLARTAALLVETVKDEQNPKFKNSQFMRLMRDLRDGDVVVDGNEMVERSVVTSDGATDVKGKGKERAAGSIVIDPSMSTQRSIGAAHAQNALRSGEVADVGGPREEDPNEAYFQKENEEYIDYWNHASSQSAIQRQNGTSQSFGPQNEWGALQESWDSFEATTWGIKPAAQYQFQPHNPYLNEEEIQQTRHHAMHLQRSLYESVLELEAEVQHDPTNARAWYDLGVKQQENEREPKAIAALNRALELDPSHLPSWLALAISYTNEGDRSAADGAIQQWVSRNQRYEPVVTDFFRRVDQLNGGTLDSLTQARKHDELIHCLMATARHGNEKGEIDADVQIALAVLLNTSEDYLKAQDCFKAALSVRPDDWQLYNRVGATLANSGLSEEAFQYYYRALELNPAYIRARFNLGISCMNMRRYGEAAQYVLDALIMQDSDGSVHAQDDKRGITSSTLWDSLRTSSIHLQRLDLAELCDRRDLEGFRREFHV</sequence>
<dbReference type="GO" id="GO:0016560">
    <property type="term" value="P:protein import into peroxisome matrix, docking"/>
    <property type="evidence" value="ECO:0007669"/>
    <property type="project" value="TreeGrafter"/>
</dbReference>
<keyword evidence="7" id="KW-0576">Peroxisome</keyword>
<evidence type="ECO:0000256" key="3">
    <source>
        <dbReference type="ARBA" id="ARBA00005348"/>
    </source>
</evidence>
<feature type="repeat" description="TPR" evidence="8">
    <location>
        <begin position="573"/>
        <end position="606"/>
    </location>
</feature>
<evidence type="ECO:0000313" key="9">
    <source>
        <dbReference type="EMBL" id="OCB89377.1"/>
    </source>
</evidence>
<evidence type="ECO:0000256" key="6">
    <source>
        <dbReference type="ARBA" id="ARBA00022803"/>
    </source>
</evidence>
<dbReference type="GO" id="GO:0005052">
    <property type="term" value="F:peroxisome matrix targeting signal-1 binding"/>
    <property type="evidence" value="ECO:0007669"/>
    <property type="project" value="TreeGrafter"/>
</dbReference>
<dbReference type="Proteomes" id="UP000757232">
    <property type="component" value="Unassembled WGS sequence"/>
</dbReference>
<evidence type="ECO:0000256" key="5">
    <source>
        <dbReference type="ARBA" id="ARBA00022737"/>
    </source>
</evidence>
<dbReference type="InterPro" id="IPR024111">
    <property type="entry name" value="PEX5/PEX5L"/>
</dbReference>
<reference evidence="9" key="1">
    <citation type="submission" date="2016-06" db="EMBL/GenBank/DDBJ databases">
        <title>Draft Genome sequence of the fungus Inonotus baumii.</title>
        <authorList>
            <person name="Zhu H."/>
            <person name="Lin W."/>
        </authorList>
    </citation>
    <scope>NUCLEOTIDE SEQUENCE</scope>
    <source>
        <strain evidence="9">821</strain>
    </source>
</reference>
<dbReference type="InterPro" id="IPR011990">
    <property type="entry name" value="TPR-like_helical_dom_sf"/>
</dbReference>
<dbReference type="EMBL" id="LNZH02000157">
    <property type="protein sequence ID" value="OCB89377.1"/>
    <property type="molecule type" value="Genomic_DNA"/>
</dbReference>
<dbReference type="GO" id="GO:0005829">
    <property type="term" value="C:cytosol"/>
    <property type="evidence" value="ECO:0007669"/>
    <property type="project" value="TreeGrafter"/>
</dbReference>
<organism evidence="9 10">
    <name type="scientific">Sanghuangporus baumii</name>
    <name type="common">Phellinus baumii</name>
    <dbReference type="NCBI Taxonomy" id="108892"/>
    <lineage>
        <taxon>Eukaryota</taxon>
        <taxon>Fungi</taxon>
        <taxon>Dikarya</taxon>
        <taxon>Basidiomycota</taxon>
        <taxon>Agaricomycotina</taxon>
        <taxon>Agaricomycetes</taxon>
        <taxon>Hymenochaetales</taxon>
        <taxon>Hymenochaetaceae</taxon>
        <taxon>Sanghuangporus</taxon>
    </lineage>
</organism>
<feature type="repeat" description="TPR" evidence="8">
    <location>
        <begin position="456"/>
        <end position="489"/>
    </location>
</feature>
<evidence type="ECO:0000313" key="10">
    <source>
        <dbReference type="Proteomes" id="UP000757232"/>
    </source>
</evidence>
<name>A0A9Q5I166_SANBA</name>
<keyword evidence="5" id="KW-0677">Repeat</keyword>
<dbReference type="PANTHER" id="PTHR10130">
    <property type="entry name" value="PEROXISOMAL TARGETING SIGNAL 1 RECEPTOR PEX5"/>
    <property type="match status" value="1"/>
</dbReference>
<dbReference type="Pfam" id="PF13432">
    <property type="entry name" value="TPR_16"/>
    <property type="match status" value="2"/>
</dbReference>
<dbReference type="PANTHER" id="PTHR10130:SF0">
    <property type="entry name" value="GH08708P"/>
    <property type="match status" value="1"/>
</dbReference>
<proteinExistence type="inferred from homology"/>
<dbReference type="SMART" id="SM00028">
    <property type="entry name" value="TPR"/>
    <property type="match status" value="4"/>
</dbReference>
<evidence type="ECO:0000256" key="2">
    <source>
        <dbReference type="ARBA" id="ARBA00004496"/>
    </source>
</evidence>
<evidence type="ECO:0000256" key="8">
    <source>
        <dbReference type="PROSITE-ProRule" id="PRU00339"/>
    </source>
</evidence>
<keyword evidence="4" id="KW-0963">Cytoplasm</keyword>
<evidence type="ECO:0000256" key="7">
    <source>
        <dbReference type="ARBA" id="ARBA00023140"/>
    </source>
</evidence>
<protein>
    <submittedName>
        <fullName evidence="9">TPR-like protein</fullName>
    </submittedName>
</protein>
<gene>
    <name evidence="9" type="ORF">A7U60_g3467</name>
</gene>
<dbReference type="OrthoDB" id="10006023at2759"/>
<dbReference type="PROSITE" id="PS50005">
    <property type="entry name" value="TPR"/>
    <property type="match status" value="3"/>
</dbReference>
<dbReference type="SUPFAM" id="SSF48452">
    <property type="entry name" value="TPR-like"/>
    <property type="match status" value="1"/>
</dbReference>
<dbReference type="Gene3D" id="6.10.280.230">
    <property type="match status" value="1"/>
</dbReference>
<comment type="subcellular location">
    <subcellularLocation>
        <location evidence="2">Cytoplasm</location>
    </subcellularLocation>
    <subcellularLocation>
        <location evidence="1">Peroxisome</location>
    </subcellularLocation>
</comment>
<evidence type="ECO:0000256" key="4">
    <source>
        <dbReference type="ARBA" id="ARBA00022490"/>
    </source>
</evidence>